<evidence type="ECO:0000313" key="3">
    <source>
        <dbReference type="Proteomes" id="UP000526501"/>
    </source>
</evidence>
<dbReference type="PANTHER" id="PTHR33525:SF5">
    <property type="entry name" value="TWO COMPONENT SIGNAL TRANSDUCTION SYSTEM RESPONSE REGULATOR"/>
    <property type="match status" value="1"/>
</dbReference>
<name>A0A7X1B7H0_9BACT</name>
<organism evidence="2 3">
    <name type="scientific">Pelagicoccus albus</name>
    <dbReference type="NCBI Taxonomy" id="415222"/>
    <lineage>
        <taxon>Bacteria</taxon>
        <taxon>Pseudomonadati</taxon>
        <taxon>Verrucomicrobiota</taxon>
        <taxon>Opitutia</taxon>
        <taxon>Puniceicoccales</taxon>
        <taxon>Pelagicoccaceae</taxon>
        <taxon>Pelagicoccus</taxon>
    </lineage>
</organism>
<dbReference type="PANTHER" id="PTHR33525">
    <property type="match status" value="1"/>
</dbReference>
<dbReference type="EMBL" id="JACHVC010000012">
    <property type="protein sequence ID" value="MBC2607094.1"/>
    <property type="molecule type" value="Genomic_DNA"/>
</dbReference>
<feature type="domain" description="HDOD" evidence="1">
    <location>
        <begin position="21"/>
        <end position="216"/>
    </location>
</feature>
<keyword evidence="3" id="KW-1185">Reference proteome</keyword>
<dbReference type="InterPro" id="IPR013976">
    <property type="entry name" value="HDOD"/>
</dbReference>
<evidence type="ECO:0000259" key="1">
    <source>
        <dbReference type="PROSITE" id="PS51833"/>
    </source>
</evidence>
<dbReference type="InterPro" id="IPR052340">
    <property type="entry name" value="RNase_Y/CdgJ"/>
</dbReference>
<comment type="caution">
    <text evidence="2">The sequence shown here is derived from an EMBL/GenBank/DDBJ whole genome shotgun (WGS) entry which is preliminary data.</text>
</comment>
<dbReference type="RefSeq" id="WP_185660957.1">
    <property type="nucleotide sequence ID" value="NZ_CAWPOO010000012.1"/>
</dbReference>
<dbReference type="Pfam" id="PF08668">
    <property type="entry name" value="HDOD"/>
    <property type="match status" value="1"/>
</dbReference>
<dbReference type="SUPFAM" id="SSF109604">
    <property type="entry name" value="HD-domain/PDEase-like"/>
    <property type="match status" value="1"/>
</dbReference>
<dbReference type="AlphaFoldDB" id="A0A7X1B7H0"/>
<gene>
    <name evidence="2" type="ORF">H5P27_13655</name>
</gene>
<reference evidence="2 3" key="1">
    <citation type="submission" date="2020-07" db="EMBL/GenBank/DDBJ databases">
        <authorList>
            <person name="Feng X."/>
        </authorList>
    </citation>
    <scope>NUCLEOTIDE SEQUENCE [LARGE SCALE GENOMIC DNA]</scope>
    <source>
        <strain evidence="2 3">JCM23202</strain>
    </source>
</reference>
<proteinExistence type="predicted"/>
<sequence length="288" mass="32127">MPNIPTEKINLTVLLEYTSSLPTSPRIFTRLDQLVNNEDTSLDYISALVKVDPGLAAQIIRVTNSAAYVGTMKVTEIGTAISRIGFNELRSILKKVVENDAFYQAVPAYGITATEFSDHALEVAVASETIAKRFGFDPSTPYLTGLLHEVGKLAIDFYLERLDKVFDIEEQAGDVPLLEFEVGRLGMSHFRVGSELLNHWQFEPAVWQTIKNQNSPQHANTQLRGTAILSLAIWTTEQMRGFDADAPKPDHIKRALKELGIDPLDVASLIDDVRFEINDRKNQLAMLL</sequence>
<evidence type="ECO:0000313" key="2">
    <source>
        <dbReference type="EMBL" id="MBC2607094.1"/>
    </source>
</evidence>
<dbReference type="PROSITE" id="PS51833">
    <property type="entry name" value="HDOD"/>
    <property type="match status" value="1"/>
</dbReference>
<protein>
    <submittedName>
        <fullName evidence="2">HDOD domain-containing protein</fullName>
    </submittedName>
</protein>
<dbReference type="Proteomes" id="UP000526501">
    <property type="component" value="Unassembled WGS sequence"/>
</dbReference>
<accession>A0A7X1B7H0</accession>
<dbReference type="Gene3D" id="1.10.3210.10">
    <property type="entry name" value="Hypothetical protein af1432"/>
    <property type="match status" value="1"/>
</dbReference>